<gene>
    <name evidence="2" type="ORF">EVA_14936</name>
</gene>
<comment type="caution">
    <text evidence="2">The sequence shown here is derived from an EMBL/GenBank/DDBJ whole genome shotgun (WGS) entry which is preliminary data.</text>
</comment>
<evidence type="ECO:0000313" key="2">
    <source>
        <dbReference type="EMBL" id="EJW96956.1"/>
    </source>
</evidence>
<keyword evidence="1" id="KW-0812">Transmembrane</keyword>
<sequence>MCNVQSTTCKVTTCNVQCAMCNVQSYKSIVQPYCKIAYFLAFQLFSRYFCVFRLLLLFSCRVCFSQPCVPQEALSFLQENFENSCRKQAEDGAAPRFVSFVSFVSVVSVSVCFSFSLFQFLISVFNFCFQF</sequence>
<reference evidence="2" key="1">
    <citation type="journal article" date="2012" name="PLoS ONE">
        <title>Gene sets for utilization of primary and secondary nutrition supplies in the distal gut of endangered iberian lynx.</title>
        <authorList>
            <person name="Alcaide M."/>
            <person name="Messina E."/>
            <person name="Richter M."/>
            <person name="Bargiela R."/>
            <person name="Peplies J."/>
            <person name="Huws S.A."/>
            <person name="Newbold C.J."/>
            <person name="Golyshin P.N."/>
            <person name="Simon M.A."/>
            <person name="Lopez G."/>
            <person name="Yakimov M.M."/>
            <person name="Ferrer M."/>
        </authorList>
    </citation>
    <scope>NUCLEOTIDE SEQUENCE</scope>
</reference>
<feature type="transmembrane region" description="Helical" evidence="1">
    <location>
        <begin position="97"/>
        <end position="122"/>
    </location>
</feature>
<evidence type="ECO:0000256" key="1">
    <source>
        <dbReference type="SAM" id="Phobius"/>
    </source>
</evidence>
<dbReference type="AlphaFoldDB" id="J9FPS4"/>
<keyword evidence="1" id="KW-0472">Membrane</keyword>
<name>J9FPS4_9ZZZZ</name>
<keyword evidence="1" id="KW-1133">Transmembrane helix</keyword>
<dbReference type="EMBL" id="AMCI01005016">
    <property type="protein sequence ID" value="EJW96956.1"/>
    <property type="molecule type" value="Genomic_DNA"/>
</dbReference>
<organism evidence="2">
    <name type="scientific">gut metagenome</name>
    <dbReference type="NCBI Taxonomy" id="749906"/>
    <lineage>
        <taxon>unclassified sequences</taxon>
        <taxon>metagenomes</taxon>
        <taxon>organismal metagenomes</taxon>
    </lineage>
</organism>
<accession>J9FPS4</accession>
<protein>
    <submittedName>
        <fullName evidence="2">Uncharacterized protein</fullName>
    </submittedName>
</protein>
<proteinExistence type="predicted"/>